<keyword evidence="11" id="KW-1185">Reference proteome</keyword>
<keyword evidence="8 10" id="KW-0378">Hydrolase</keyword>
<proteinExistence type="inferred from homology"/>
<sequence length="371" mass="41945">MKDPRIKKLAKLLIDYSVELKNGENILIEAGPGESPLVKELIKFAYEKGAHPFVNISMQEIARELLMNVDEDTLKLMAKYDSEKMKDMHAYIGIRGGDNVAELSDVPQEKKTLYMKLYSKPVHMDIRVPKTKWVVLRYPNPSMAQLADMSTEAFEDFYFDVCCLDYEKMSKAMDPLVDLMSRTDRVRIVGPGTDLTFSIKGIGIEKCDGKKNIPDGEIFTAPVIDSVNGYITYNTPALYQGFTFENIKFEFKNGKIVKAIANDTERINKILDTDEGARYIGEFAIGVNPYILKPMKDTLFDEKIAGSIHFTPGNSYEDCGNGNKSAIHWDIVLIQRPEYGGGEIYFDDVLVRKDGLFVLEELKGLNPENLK</sequence>
<gene>
    <name evidence="10" type="ORF">ATZ99_04450</name>
</gene>
<dbReference type="InterPro" id="IPR000787">
    <property type="entry name" value="Peptidase_M29"/>
</dbReference>
<dbReference type="EC" id="3.4.11.-" evidence="10"/>
<dbReference type="GO" id="GO:0006508">
    <property type="term" value="P:proteolysis"/>
    <property type="evidence" value="ECO:0007669"/>
    <property type="project" value="UniProtKB-KW"/>
</dbReference>
<comment type="cofactor">
    <cofactor evidence="3">
        <name>Zn(2+)</name>
        <dbReference type="ChEBI" id="CHEBI:29105"/>
    </cofactor>
</comment>
<protein>
    <submittedName>
        <fullName evidence="10">Aminopeptidase T</fullName>
        <ecNumber evidence="10">3.4.11.-</ecNumber>
    </submittedName>
</protein>
<dbReference type="STRING" id="520767.ATZ99_04450"/>
<keyword evidence="6" id="KW-0645">Protease</keyword>
<comment type="cofactor">
    <cofactor evidence="2">
        <name>Mg(2+)</name>
        <dbReference type="ChEBI" id="CHEBI:18420"/>
    </cofactor>
</comment>
<evidence type="ECO:0000256" key="3">
    <source>
        <dbReference type="ARBA" id="ARBA00001947"/>
    </source>
</evidence>
<evidence type="ECO:0000313" key="10">
    <source>
        <dbReference type="EMBL" id="KYO67805.1"/>
    </source>
</evidence>
<dbReference type="PANTHER" id="PTHR34448">
    <property type="entry name" value="AMINOPEPTIDASE"/>
    <property type="match status" value="1"/>
</dbReference>
<evidence type="ECO:0000256" key="2">
    <source>
        <dbReference type="ARBA" id="ARBA00001946"/>
    </source>
</evidence>
<dbReference type="InterPro" id="IPR052170">
    <property type="entry name" value="M29_Exopeptidase"/>
</dbReference>
<dbReference type="GO" id="GO:0004177">
    <property type="term" value="F:aminopeptidase activity"/>
    <property type="evidence" value="ECO:0007669"/>
    <property type="project" value="UniProtKB-KW"/>
</dbReference>
<dbReference type="AlphaFoldDB" id="A0A162MV91"/>
<dbReference type="EMBL" id="LOHZ01000020">
    <property type="protein sequence ID" value="KYO67805.1"/>
    <property type="molecule type" value="Genomic_DNA"/>
</dbReference>
<dbReference type="GO" id="GO:0046872">
    <property type="term" value="F:metal ion binding"/>
    <property type="evidence" value="ECO:0007669"/>
    <property type="project" value="UniProtKB-KW"/>
</dbReference>
<dbReference type="Gene3D" id="3.40.1830.10">
    <property type="entry name" value="Thermophilic metalloprotease (M29)"/>
    <property type="match status" value="1"/>
</dbReference>
<evidence type="ECO:0000256" key="6">
    <source>
        <dbReference type="ARBA" id="ARBA00022670"/>
    </source>
</evidence>
<name>A0A162MV91_9FIRM</name>
<dbReference type="Proteomes" id="UP000075737">
    <property type="component" value="Unassembled WGS sequence"/>
</dbReference>
<dbReference type="PANTHER" id="PTHR34448:SF1">
    <property type="entry name" value="BLL6088 PROTEIN"/>
    <property type="match status" value="1"/>
</dbReference>
<evidence type="ECO:0000256" key="1">
    <source>
        <dbReference type="ARBA" id="ARBA00001941"/>
    </source>
</evidence>
<comment type="similarity">
    <text evidence="4">Belongs to the peptidase M29 family.</text>
</comment>
<evidence type="ECO:0000256" key="4">
    <source>
        <dbReference type="ARBA" id="ARBA00008236"/>
    </source>
</evidence>
<evidence type="ECO:0000256" key="5">
    <source>
        <dbReference type="ARBA" id="ARBA00022438"/>
    </source>
</evidence>
<reference evidence="10 11" key="1">
    <citation type="submission" date="2015-12" db="EMBL/GenBank/DDBJ databases">
        <title>Draft genome of Thermovenabulum gondwanense isolated from a red thermophilic microbial mat colonisisng an outflow channel of a bore well.</title>
        <authorList>
            <person name="Patel B.K."/>
        </authorList>
    </citation>
    <scope>NUCLEOTIDE SEQUENCE [LARGE SCALE GENOMIC DNA]</scope>
    <source>
        <strain evidence="10 11">R270</strain>
    </source>
</reference>
<evidence type="ECO:0000256" key="8">
    <source>
        <dbReference type="ARBA" id="ARBA00022801"/>
    </source>
</evidence>
<dbReference type="PATRIC" id="fig|520767.4.peg.455"/>
<accession>A0A162MV91</accession>
<evidence type="ECO:0000256" key="9">
    <source>
        <dbReference type="ARBA" id="ARBA00023049"/>
    </source>
</evidence>
<dbReference type="RefSeq" id="WP_068747619.1">
    <property type="nucleotide sequence ID" value="NZ_LOHZ01000020.1"/>
</dbReference>
<keyword evidence="7" id="KW-0479">Metal-binding</keyword>
<dbReference type="Pfam" id="PF02073">
    <property type="entry name" value="Peptidase_M29"/>
    <property type="match status" value="1"/>
</dbReference>
<comment type="cofactor">
    <cofactor evidence="1">
        <name>Co(2+)</name>
        <dbReference type="ChEBI" id="CHEBI:48828"/>
    </cofactor>
</comment>
<keyword evidence="5 10" id="KW-0031">Aminopeptidase</keyword>
<organism evidence="10 11">
    <name type="scientific">Thermovenabulum gondwanense</name>
    <dbReference type="NCBI Taxonomy" id="520767"/>
    <lineage>
        <taxon>Bacteria</taxon>
        <taxon>Bacillati</taxon>
        <taxon>Bacillota</taxon>
        <taxon>Clostridia</taxon>
        <taxon>Thermosediminibacterales</taxon>
        <taxon>Thermosediminibacteraceae</taxon>
        <taxon>Thermovenabulum</taxon>
    </lineage>
</organism>
<evidence type="ECO:0000256" key="7">
    <source>
        <dbReference type="ARBA" id="ARBA00022723"/>
    </source>
</evidence>
<dbReference type="InterPro" id="IPR035097">
    <property type="entry name" value="M29_N-terminal"/>
</dbReference>
<dbReference type="SUPFAM" id="SSF144052">
    <property type="entry name" value="Thermophilic metalloprotease-like"/>
    <property type="match status" value="1"/>
</dbReference>
<dbReference type="GO" id="GO:0008237">
    <property type="term" value="F:metallopeptidase activity"/>
    <property type="evidence" value="ECO:0007669"/>
    <property type="project" value="UniProtKB-KW"/>
</dbReference>
<dbReference type="OrthoDB" id="9803993at2"/>
<comment type="caution">
    <text evidence="10">The sequence shown here is derived from an EMBL/GenBank/DDBJ whole genome shotgun (WGS) entry which is preliminary data.</text>
</comment>
<evidence type="ECO:0000313" key="11">
    <source>
        <dbReference type="Proteomes" id="UP000075737"/>
    </source>
</evidence>
<keyword evidence="9" id="KW-0482">Metalloprotease</keyword>